<organism evidence="2 3">
    <name type="scientific">Heligmosomoides polygyrus</name>
    <name type="common">Parasitic roundworm</name>
    <dbReference type="NCBI Taxonomy" id="6339"/>
    <lineage>
        <taxon>Eukaryota</taxon>
        <taxon>Metazoa</taxon>
        <taxon>Ecdysozoa</taxon>
        <taxon>Nematoda</taxon>
        <taxon>Chromadorea</taxon>
        <taxon>Rhabditida</taxon>
        <taxon>Rhabditina</taxon>
        <taxon>Rhabditomorpha</taxon>
        <taxon>Strongyloidea</taxon>
        <taxon>Heligmosomidae</taxon>
        <taxon>Heligmosomoides</taxon>
    </lineage>
</organism>
<dbReference type="WBParaSite" id="HPBE_0000195901-mRNA-1">
    <property type="protein sequence ID" value="HPBE_0000195901-mRNA-1"/>
    <property type="gene ID" value="HPBE_0000195901"/>
</dbReference>
<dbReference type="AlphaFoldDB" id="A0A183F717"/>
<evidence type="ECO:0000313" key="1">
    <source>
        <dbReference type="EMBL" id="VDO22360.1"/>
    </source>
</evidence>
<dbReference type="Proteomes" id="UP000050761">
    <property type="component" value="Unassembled WGS sequence"/>
</dbReference>
<reference evidence="3" key="2">
    <citation type="submission" date="2019-09" db="UniProtKB">
        <authorList>
            <consortium name="WormBaseParasite"/>
        </authorList>
    </citation>
    <scope>IDENTIFICATION</scope>
</reference>
<sequence>MPSLYEADRSIARVQAAAVSYVHRPEEGIRLCRNWSGRRSPAHSGGSYSVHQILRELYSGFTTKISPFYNDFIIDVKRGVRQGDTISPKLFSANLEMSCAN</sequence>
<keyword evidence="2" id="KW-1185">Reference proteome</keyword>
<gene>
    <name evidence="1" type="ORF">HPBE_LOCUS1960</name>
</gene>
<evidence type="ECO:0000313" key="2">
    <source>
        <dbReference type="Proteomes" id="UP000050761"/>
    </source>
</evidence>
<reference evidence="1 2" key="1">
    <citation type="submission" date="2018-11" db="EMBL/GenBank/DDBJ databases">
        <authorList>
            <consortium name="Pathogen Informatics"/>
        </authorList>
    </citation>
    <scope>NUCLEOTIDE SEQUENCE [LARGE SCALE GENOMIC DNA]</scope>
</reference>
<accession>A0A3P7TJM9</accession>
<proteinExistence type="predicted"/>
<protein>
    <submittedName>
        <fullName evidence="3">Reverse transcriptase domain-containing protein</fullName>
    </submittedName>
</protein>
<evidence type="ECO:0000313" key="3">
    <source>
        <dbReference type="WBParaSite" id="HPBE_0000195901-mRNA-1"/>
    </source>
</evidence>
<accession>A0A183F717</accession>
<dbReference type="EMBL" id="UZAH01002538">
    <property type="protein sequence ID" value="VDO22360.1"/>
    <property type="molecule type" value="Genomic_DNA"/>
</dbReference>
<name>A0A183F717_HELPZ</name>
<dbReference type="OrthoDB" id="410104at2759"/>